<dbReference type="PANTHER" id="PTHR30383:SF5">
    <property type="entry name" value="SGNH HYDROLASE-TYPE ESTERASE DOMAIN-CONTAINING PROTEIN"/>
    <property type="match status" value="1"/>
</dbReference>
<gene>
    <name evidence="3" type="ORF">HH215_18440</name>
</gene>
<name>A0A7Z2ZMK9_9BACL</name>
<dbReference type="EMBL" id="CP051680">
    <property type="protein sequence ID" value="QJD84965.1"/>
    <property type="molecule type" value="Genomic_DNA"/>
</dbReference>
<dbReference type="InterPro" id="IPR051532">
    <property type="entry name" value="Ester_Hydrolysis_Enzymes"/>
</dbReference>
<dbReference type="AlphaFoldDB" id="A0A7Z2ZMK9"/>
<feature type="domain" description="SGNH hydrolase-type esterase" evidence="1">
    <location>
        <begin position="182"/>
        <end position="360"/>
    </location>
</feature>
<dbReference type="Gene3D" id="2.60.120.260">
    <property type="entry name" value="Galactose-binding domain-like"/>
    <property type="match status" value="1"/>
</dbReference>
<accession>A0A7Z2ZMK9</accession>
<reference evidence="3 4" key="1">
    <citation type="submission" date="2020-04" db="EMBL/GenBank/DDBJ databases">
        <title>Genome sequencing of novel species.</title>
        <authorList>
            <person name="Heo J."/>
            <person name="Kim S.-J."/>
            <person name="Kim J.-S."/>
            <person name="Hong S.-B."/>
            <person name="Kwon S.-W."/>
        </authorList>
    </citation>
    <scope>NUCLEOTIDE SEQUENCE [LARGE SCALE GENOMIC DNA]</scope>
    <source>
        <strain evidence="3 4">MFER-1</strain>
    </source>
</reference>
<evidence type="ECO:0008006" key="5">
    <source>
        <dbReference type="Google" id="ProtNLM"/>
    </source>
</evidence>
<dbReference type="KEGG" id="cheb:HH215_18440"/>
<keyword evidence="4" id="KW-1185">Reference proteome</keyword>
<dbReference type="RefSeq" id="WP_169281241.1">
    <property type="nucleotide sequence ID" value="NZ_CP051680.1"/>
</dbReference>
<evidence type="ECO:0000259" key="1">
    <source>
        <dbReference type="Pfam" id="PF14606"/>
    </source>
</evidence>
<protein>
    <recommendedName>
        <fullName evidence="5">Hydrolase</fullName>
    </recommendedName>
</protein>
<dbReference type="Pfam" id="PF14607">
    <property type="entry name" value="GxDLY"/>
    <property type="match status" value="1"/>
</dbReference>
<dbReference type="Gene3D" id="3.40.50.1110">
    <property type="entry name" value="SGNH hydrolase"/>
    <property type="match status" value="1"/>
</dbReference>
<proteinExistence type="predicted"/>
<dbReference type="InterPro" id="IPR032740">
    <property type="entry name" value="GxDLY"/>
</dbReference>
<dbReference type="InterPro" id="IPR013830">
    <property type="entry name" value="SGNH_hydro"/>
</dbReference>
<evidence type="ECO:0000259" key="2">
    <source>
        <dbReference type="Pfam" id="PF14607"/>
    </source>
</evidence>
<sequence>MSGAGRKDENQADKNLRIGGISGLDLKWLSALEAPFRVTGLPWLDRDGIYRRLPVNPSHAIRPEVDRLANYTTGVQVRFRTDSPNLYVRVKLVDSYSMYQMAATGQCGVDCYIGTIGDQRYINTSRFDFTQAEYESVLFDSLAREMRDITLNLPLYQGVQELSIGVDSSSEIAAFPGFPIDKKVLLYGTSITHGACATRPGMAYPNILSRMFPLEFVNLGFSGNAQGEPELAHLIGLIESPGLLILDYEANTPSTERLAESLPEFIRIYRDRHPDVPILVLSQICLAREAFDGELTSRREERKRIQREEVERRRSAGDRNVHFFDGALLLGEDPQDCTTDGIHPSDLGYDRMATTLRPVIAELLNAVIEQQTGRDDGKWNEQIRSKG</sequence>
<dbReference type="Pfam" id="PF14606">
    <property type="entry name" value="Lipase_GDSL_3"/>
    <property type="match status" value="1"/>
</dbReference>
<dbReference type="SUPFAM" id="SSF52266">
    <property type="entry name" value="SGNH hydrolase"/>
    <property type="match status" value="1"/>
</dbReference>
<organism evidence="3 4">
    <name type="scientific">Cohnella herbarum</name>
    <dbReference type="NCBI Taxonomy" id="2728023"/>
    <lineage>
        <taxon>Bacteria</taxon>
        <taxon>Bacillati</taxon>
        <taxon>Bacillota</taxon>
        <taxon>Bacilli</taxon>
        <taxon>Bacillales</taxon>
        <taxon>Paenibacillaceae</taxon>
        <taxon>Cohnella</taxon>
    </lineage>
</organism>
<dbReference type="InterPro" id="IPR036514">
    <property type="entry name" value="SGNH_hydro_sf"/>
</dbReference>
<dbReference type="GO" id="GO:0004622">
    <property type="term" value="F:phosphatidylcholine lysophospholipase activity"/>
    <property type="evidence" value="ECO:0007669"/>
    <property type="project" value="TreeGrafter"/>
</dbReference>
<evidence type="ECO:0000313" key="4">
    <source>
        <dbReference type="Proteomes" id="UP000502248"/>
    </source>
</evidence>
<dbReference type="Proteomes" id="UP000502248">
    <property type="component" value="Chromosome"/>
</dbReference>
<dbReference type="PANTHER" id="PTHR30383">
    <property type="entry name" value="THIOESTERASE 1/PROTEASE 1/LYSOPHOSPHOLIPASE L1"/>
    <property type="match status" value="1"/>
</dbReference>
<evidence type="ECO:0000313" key="3">
    <source>
        <dbReference type="EMBL" id="QJD84965.1"/>
    </source>
</evidence>
<feature type="domain" description="SGNH hydrolase-type esterase N-terminal" evidence="2">
    <location>
        <begin position="26"/>
        <end position="172"/>
    </location>
</feature>